<feature type="compositionally biased region" description="Acidic residues" evidence="15">
    <location>
        <begin position="817"/>
        <end position="829"/>
    </location>
</feature>
<comment type="caution">
    <text evidence="19">The sequence shown here is derived from an EMBL/GenBank/DDBJ whole genome shotgun (WGS) entry which is preliminary data.</text>
</comment>
<evidence type="ECO:0000256" key="17">
    <source>
        <dbReference type="SAM" id="SignalP"/>
    </source>
</evidence>
<keyword evidence="7 14" id="KW-0720">Serine protease</keyword>
<dbReference type="InterPro" id="IPR022398">
    <property type="entry name" value="Peptidase_S8_His-AS"/>
</dbReference>
<evidence type="ECO:0000313" key="20">
    <source>
        <dbReference type="Proteomes" id="UP001302812"/>
    </source>
</evidence>
<keyword evidence="3 14" id="KW-0645">Protease</keyword>
<evidence type="ECO:0000256" key="15">
    <source>
        <dbReference type="SAM" id="MobiDB-lite"/>
    </source>
</evidence>
<evidence type="ECO:0000256" key="5">
    <source>
        <dbReference type="ARBA" id="ARBA00022729"/>
    </source>
</evidence>
<feature type="transmembrane region" description="Helical" evidence="16">
    <location>
        <begin position="722"/>
        <end position="745"/>
    </location>
</feature>
<dbReference type="PROSITE" id="PS00137">
    <property type="entry name" value="SUBTILASE_HIS"/>
    <property type="match status" value="1"/>
</dbReference>
<dbReference type="GO" id="GO:0007323">
    <property type="term" value="P:peptide pheromone maturation"/>
    <property type="evidence" value="ECO:0007669"/>
    <property type="project" value="UniProtKB-ARBA"/>
</dbReference>
<feature type="region of interest" description="Disordered" evidence="15">
    <location>
        <begin position="773"/>
        <end position="902"/>
    </location>
</feature>
<keyword evidence="5 17" id="KW-0732">Signal</keyword>
<comment type="similarity">
    <text evidence="2">Belongs to the peptidase S8 family. Furin subfamily.</text>
</comment>
<dbReference type="GeneID" id="89937043"/>
<feature type="compositionally biased region" description="Basic and acidic residues" evidence="15">
    <location>
        <begin position="862"/>
        <end position="882"/>
    </location>
</feature>
<evidence type="ECO:0000256" key="4">
    <source>
        <dbReference type="ARBA" id="ARBA00022692"/>
    </source>
</evidence>
<dbReference type="InterPro" id="IPR000209">
    <property type="entry name" value="Peptidase_S8/S53_dom"/>
</dbReference>
<proteinExistence type="inferred from homology"/>
<accession>A0AAN6TLL3</accession>
<sequence>MKISSAATLLGFAALAIASRIVPRNWDANDYYVLHLDADTAPHEVARSLGLSHEGPLGELKDHHVFVAKKSEHDVVKRELTARRKRRSLGERHVLDGVLFSEKQKLRKPWEKRIIPPRQGPVSLMSGSRAQPAAVEAQKQLARTLDITDPIFHEQWHLFNTVEVGHDVNVSAVWLQGITGKNATVAIVDDGLDMYSDDLRDNYYAEGSYDFNDKTEEPRPRLSDDRHGTRCAGEVSAVKNNVCGVGVAYNSKIAGLRILSKMISDADEAVAMNYDFQHNQIYSCSWGPPDDGRSMDAPGILIRRAMLNAVQNGRNGLGSIYVFASGNGAQHDDNCNFDGYTNSIYSITVGAIDRKGQHPYYSEKCSASLVVTYSSGAGDAIHTTDVGQNSCSNTHGGTSAAAPLAAGIFALVLQVRPDLSWRDMQYLAMMTAVPVNLDTGEWQDTAIGKKYSHTFAYGKLDSYAIVEAAKTWKNVKPQAWFFSPWIHVNERIPQGDQGIAVSFEVTEDMLKEANLERIEHITVTMNVEHGRRGDLSVDLISPEKVISHLSVTRKDDESPNGYNDWTFMSVVHWGEKGIGNWTIIVKDTNVNRFTGVFVDWHLKLWGESRDPSKTKLLPMPTEEDDNDHAVIATTTLPATTTILPTSNPASTDSGVAVVPSDHPTRPVNSKPTESQSIGFDDQQQQQEEEETAPPQPSQSAPPKSNWLPSFLPTFGVSAATQLWIYGSLVLILLFCSGLGIYLWLARRRRLRNNPRNNYEFELLDEDEVEGLAAAGGPNSEKRGGAGAGGLVAGREGRVGGRKKTRGGELYDAFAGGSDDELDDLDSEDDFGGRDDNVVSVYRDQPSASGSGSASDDGSPIRLSEKLPGHRLGSDEDEHHVVGDDEDDDDDDVAGDHAARPLR</sequence>
<evidence type="ECO:0000256" key="1">
    <source>
        <dbReference type="ARBA" id="ARBA00004370"/>
    </source>
</evidence>
<reference evidence="19" key="2">
    <citation type="submission" date="2023-05" db="EMBL/GenBank/DDBJ databases">
        <authorList>
            <consortium name="Lawrence Berkeley National Laboratory"/>
            <person name="Steindorff A."/>
            <person name="Hensen N."/>
            <person name="Bonometti L."/>
            <person name="Westerberg I."/>
            <person name="Brannstrom I.O."/>
            <person name="Guillou S."/>
            <person name="Cros-Aarteil S."/>
            <person name="Calhoun S."/>
            <person name="Haridas S."/>
            <person name="Kuo A."/>
            <person name="Mondo S."/>
            <person name="Pangilinan J."/>
            <person name="Riley R."/>
            <person name="Labutti K."/>
            <person name="Andreopoulos B."/>
            <person name="Lipzen A."/>
            <person name="Chen C."/>
            <person name="Yanf M."/>
            <person name="Daum C."/>
            <person name="Ng V."/>
            <person name="Clum A."/>
            <person name="Ohm R."/>
            <person name="Martin F."/>
            <person name="Silar P."/>
            <person name="Natvig D."/>
            <person name="Lalanne C."/>
            <person name="Gautier V."/>
            <person name="Ament-Velasquez S.L."/>
            <person name="Kruys A."/>
            <person name="Hutchinson M.I."/>
            <person name="Powell A.J."/>
            <person name="Barry K."/>
            <person name="Miller A.N."/>
            <person name="Grigoriev I.V."/>
            <person name="Debuchy R."/>
            <person name="Gladieux P."/>
            <person name="Thoren M.H."/>
            <person name="Johannesson H."/>
        </authorList>
    </citation>
    <scope>NUCLEOTIDE SEQUENCE</scope>
    <source>
        <strain evidence="19">CBS 508.74</strain>
    </source>
</reference>
<dbReference type="InterPro" id="IPR002884">
    <property type="entry name" value="P_dom"/>
</dbReference>
<evidence type="ECO:0000259" key="18">
    <source>
        <dbReference type="PROSITE" id="PS51829"/>
    </source>
</evidence>
<dbReference type="RefSeq" id="XP_064674255.1">
    <property type="nucleotide sequence ID" value="XM_064812918.1"/>
</dbReference>
<dbReference type="EMBL" id="MU853333">
    <property type="protein sequence ID" value="KAK4116685.1"/>
    <property type="molecule type" value="Genomic_DNA"/>
</dbReference>
<feature type="region of interest" description="Disordered" evidence="15">
    <location>
        <begin position="637"/>
        <end position="704"/>
    </location>
</feature>
<evidence type="ECO:0000313" key="19">
    <source>
        <dbReference type="EMBL" id="KAK4116685.1"/>
    </source>
</evidence>
<feature type="signal peptide" evidence="17">
    <location>
        <begin position="1"/>
        <end position="18"/>
    </location>
</feature>
<keyword evidence="9 16" id="KW-1133">Transmembrane helix</keyword>
<dbReference type="Gene3D" id="2.60.120.260">
    <property type="entry name" value="Galactose-binding domain-like"/>
    <property type="match status" value="1"/>
</dbReference>
<dbReference type="InterPro" id="IPR023828">
    <property type="entry name" value="Peptidase_S8_Ser-AS"/>
</dbReference>
<dbReference type="PANTHER" id="PTHR42884">
    <property type="entry name" value="PROPROTEIN CONVERTASE SUBTILISIN/KEXIN-RELATED"/>
    <property type="match status" value="1"/>
</dbReference>
<dbReference type="InterPro" id="IPR008979">
    <property type="entry name" value="Galactose-bd-like_sf"/>
</dbReference>
<feature type="compositionally biased region" description="Polar residues" evidence="15">
    <location>
        <begin position="666"/>
        <end position="677"/>
    </location>
</feature>
<feature type="compositionally biased region" description="Basic and acidic residues" evidence="15">
    <location>
        <begin position="893"/>
        <end position="902"/>
    </location>
</feature>
<dbReference type="Proteomes" id="UP001302812">
    <property type="component" value="Unassembled WGS sequence"/>
</dbReference>
<evidence type="ECO:0000256" key="14">
    <source>
        <dbReference type="PROSITE-ProRule" id="PRU01240"/>
    </source>
</evidence>
<name>A0AAN6TLL3_9PEZI</name>
<dbReference type="Pfam" id="PF01483">
    <property type="entry name" value="P_proprotein"/>
    <property type="match status" value="1"/>
</dbReference>
<dbReference type="SUPFAM" id="SSF52743">
    <property type="entry name" value="Subtilisin-like"/>
    <property type="match status" value="1"/>
</dbReference>
<evidence type="ECO:0000256" key="10">
    <source>
        <dbReference type="ARBA" id="ARBA00023136"/>
    </source>
</evidence>
<feature type="compositionally biased region" description="Low complexity" evidence="15">
    <location>
        <begin position="846"/>
        <end position="857"/>
    </location>
</feature>
<evidence type="ECO:0000256" key="13">
    <source>
        <dbReference type="PIRSR" id="PIRSR615500-1"/>
    </source>
</evidence>
<organism evidence="19 20">
    <name type="scientific">Canariomyces notabilis</name>
    <dbReference type="NCBI Taxonomy" id="2074819"/>
    <lineage>
        <taxon>Eukaryota</taxon>
        <taxon>Fungi</taxon>
        <taxon>Dikarya</taxon>
        <taxon>Ascomycota</taxon>
        <taxon>Pezizomycotina</taxon>
        <taxon>Sordariomycetes</taxon>
        <taxon>Sordariomycetidae</taxon>
        <taxon>Sordariales</taxon>
        <taxon>Chaetomiaceae</taxon>
        <taxon>Canariomyces</taxon>
    </lineage>
</organism>
<evidence type="ECO:0000256" key="8">
    <source>
        <dbReference type="ARBA" id="ARBA00022837"/>
    </source>
</evidence>
<feature type="compositionally biased region" description="Acidic residues" evidence="15">
    <location>
        <begin position="883"/>
        <end position="892"/>
    </location>
</feature>
<keyword evidence="20" id="KW-1185">Reference proteome</keyword>
<dbReference type="PROSITE" id="PS51892">
    <property type="entry name" value="SUBTILASE"/>
    <property type="match status" value="1"/>
</dbReference>
<dbReference type="InterPro" id="IPR036852">
    <property type="entry name" value="Peptidase_S8/S53_dom_sf"/>
</dbReference>
<dbReference type="GO" id="GO:0000139">
    <property type="term" value="C:Golgi membrane"/>
    <property type="evidence" value="ECO:0007669"/>
    <property type="project" value="TreeGrafter"/>
</dbReference>
<keyword evidence="8" id="KW-0106">Calcium</keyword>
<feature type="active site" description="Charge relay system" evidence="13 14">
    <location>
        <position position="399"/>
    </location>
</feature>
<dbReference type="CDD" id="cd04059">
    <property type="entry name" value="Peptidases_S8_Protein_convertases_Kexins_Furin-like"/>
    <property type="match status" value="1"/>
</dbReference>
<keyword evidence="12" id="KW-0325">Glycoprotein</keyword>
<keyword evidence="6 14" id="KW-0378">Hydrolase</keyword>
<dbReference type="AlphaFoldDB" id="A0AAN6TLL3"/>
<dbReference type="InterPro" id="IPR015500">
    <property type="entry name" value="Peptidase_S8_subtilisin-rel"/>
</dbReference>
<feature type="active site" description="Charge relay system" evidence="13 14">
    <location>
        <position position="227"/>
    </location>
</feature>
<dbReference type="GO" id="GO:0016485">
    <property type="term" value="P:protein processing"/>
    <property type="evidence" value="ECO:0007669"/>
    <property type="project" value="TreeGrafter"/>
</dbReference>
<dbReference type="PROSITE" id="PS00138">
    <property type="entry name" value="SUBTILASE_SER"/>
    <property type="match status" value="1"/>
</dbReference>
<dbReference type="GO" id="GO:0005802">
    <property type="term" value="C:trans-Golgi network"/>
    <property type="evidence" value="ECO:0007669"/>
    <property type="project" value="TreeGrafter"/>
</dbReference>
<dbReference type="PROSITE" id="PS51829">
    <property type="entry name" value="P_HOMO_B"/>
    <property type="match status" value="1"/>
</dbReference>
<evidence type="ECO:0000256" key="12">
    <source>
        <dbReference type="ARBA" id="ARBA00023180"/>
    </source>
</evidence>
<evidence type="ECO:0000256" key="11">
    <source>
        <dbReference type="ARBA" id="ARBA00023145"/>
    </source>
</evidence>
<dbReference type="GO" id="GO:0004252">
    <property type="term" value="F:serine-type endopeptidase activity"/>
    <property type="evidence" value="ECO:0007669"/>
    <property type="project" value="UniProtKB-UniRule"/>
</dbReference>
<evidence type="ECO:0000256" key="7">
    <source>
        <dbReference type="ARBA" id="ARBA00022825"/>
    </source>
</evidence>
<dbReference type="PRINTS" id="PR00723">
    <property type="entry name" value="SUBTILISIN"/>
</dbReference>
<dbReference type="SUPFAM" id="SSF49785">
    <property type="entry name" value="Galactose-binding domain-like"/>
    <property type="match status" value="1"/>
</dbReference>
<dbReference type="PANTHER" id="PTHR42884:SF14">
    <property type="entry name" value="NEUROENDOCRINE CONVERTASE 1"/>
    <property type="match status" value="1"/>
</dbReference>
<evidence type="ECO:0000256" key="3">
    <source>
        <dbReference type="ARBA" id="ARBA00022670"/>
    </source>
</evidence>
<evidence type="ECO:0000256" key="2">
    <source>
        <dbReference type="ARBA" id="ARBA00005325"/>
    </source>
</evidence>
<evidence type="ECO:0000256" key="6">
    <source>
        <dbReference type="ARBA" id="ARBA00022801"/>
    </source>
</evidence>
<evidence type="ECO:0000256" key="16">
    <source>
        <dbReference type="SAM" id="Phobius"/>
    </source>
</evidence>
<dbReference type="InterPro" id="IPR034182">
    <property type="entry name" value="Kexin/furin"/>
</dbReference>
<comment type="subcellular location">
    <subcellularLocation>
        <location evidence="1">Membrane</location>
    </subcellularLocation>
</comment>
<feature type="domain" description="P/Homo B" evidence="18">
    <location>
        <begin position="475"/>
        <end position="610"/>
    </location>
</feature>
<reference evidence="19" key="1">
    <citation type="journal article" date="2023" name="Mol. Phylogenet. Evol.">
        <title>Genome-scale phylogeny and comparative genomics of the fungal order Sordariales.</title>
        <authorList>
            <person name="Hensen N."/>
            <person name="Bonometti L."/>
            <person name="Westerberg I."/>
            <person name="Brannstrom I.O."/>
            <person name="Guillou S."/>
            <person name="Cros-Aarteil S."/>
            <person name="Calhoun S."/>
            <person name="Haridas S."/>
            <person name="Kuo A."/>
            <person name="Mondo S."/>
            <person name="Pangilinan J."/>
            <person name="Riley R."/>
            <person name="LaButti K."/>
            <person name="Andreopoulos B."/>
            <person name="Lipzen A."/>
            <person name="Chen C."/>
            <person name="Yan M."/>
            <person name="Daum C."/>
            <person name="Ng V."/>
            <person name="Clum A."/>
            <person name="Steindorff A."/>
            <person name="Ohm R.A."/>
            <person name="Martin F."/>
            <person name="Silar P."/>
            <person name="Natvig D.O."/>
            <person name="Lalanne C."/>
            <person name="Gautier V."/>
            <person name="Ament-Velasquez S.L."/>
            <person name="Kruys A."/>
            <person name="Hutchinson M.I."/>
            <person name="Powell A.J."/>
            <person name="Barry K."/>
            <person name="Miller A.N."/>
            <person name="Grigoriev I.V."/>
            <person name="Debuchy R."/>
            <person name="Gladieux P."/>
            <person name="Hiltunen Thoren M."/>
            <person name="Johannesson H."/>
        </authorList>
    </citation>
    <scope>NUCLEOTIDE SEQUENCE</scope>
    <source>
        <strain evidence="19">CBS 508.74</strain>
    </source>
</reference>
<dbReference type="Pfam" id="PF00082">
    <property type="entry name" value="Peptidase_S8"/>
    <property type="match status" value="1"/>
</dbReference>
<feature type="active site" description="Charge relay system" evidence="13 14">
    <location>
        <position position="189"/>
    </location>
</feature>
<protein>
    <recommendedName>
        <fullName evidence="18">P/Homo B domain-containing protein</fullName>
    </recommendedName>
</protein>
<keyword evidence="10 16" id="KW-0472">Membrane</keyword>
<dbReference type="FunFam" id="3.40.50.200:FF:000005">
    <property type="entry name" value="Proprotein convertase subtilisin/kexin type 7"/>
    <property type="match status" value="1"/>
</dbReference>
<dbReference type="Gene3D" id="3.40.50.200">
    <property type="entry name" value="Peptidase S8/S53 domain"/>
    <property type="match status" value="1"/>
</dbReference>
<dbReference type="FunFam" id="2.60.120.260:FF:000026">
    <property type="entry name" value="proprotein convertase subtilisin/kexin type 7"/>
    <property type="match status" value="1"/>
</dbReference>
<feature type="chain" id="PRO_5042852130" description="P/Homo B domain-containing protein" evidence="17">
    <location>
        <begin position="19"/>
        <end position="902"/>
    </location>
</feature>
<evidence type="ECO:0000256" key="9">
    <source>
        <dbReference type="ARBA" id="ARBA00022989"/>
    </source>
</evidence>
<keyword evidence="4 16" id="KW-0812">Transmembrane</keyword>
<keyword evidence="11" id="KW-0865">Zymogen</keyword>
<gene>
    <name evidence="19" type="ORF">N656DRAFT_745963</name>
</gene>